<dbReference type="Proteomes" id="UP000644140">
    <property type="component" value="Chromosome"/>
</dbReference>
<organism evidence="1 2">
    <name type="scientific">Acinetobacter bereziniae</name>
    <name type="common">Acinetobacter genomosp. 10</name>
    <dbReference type="NCBI Taxonomy" id="106648"/>
    <lineage>
        <taxon>Bacteria</taxon>
        <taxon>Pseudomonadati</taxon>
        <taxon>Pseudomonadota</taxon>
        <taxon>Gammaproteobacteria</taxon>
        <taxon>Moraxellales</taxon>
        <taxon>Moraxellaceae</taxon>
        <taxon>Acinetobacter</taxon>
    </lineage>
</organism>
<gene>
    <name evidence="1" type="ORF">I9054_002345</name>
</gene>
<dbReference type="EMBL" id="CP092085">
    <property type="protein sequence ID" value="UUN98327.1"/>
    <property type="molecule type" value="Genomic_DNA"/>
</dbReference>
<protein>
    <submittedName>
        <fullName evidence="1">Uncharacterized protein</fullName>
    </submittedName>
</protein>
<proteinExistence type="predicted"/>
<sequence>MKLKQHLQLVAALFTLGAMTSSYADTQFNQNLEQFLECKKTLSDYYGLGFEFEDNLKKNGWIKQGEDYSYVSKEPIKVFGQTSHEISLVAGGMLAVFKNANTKELAEKFKISQNRFFKDMPYFSGEKIVKTDPATKDAEKSVRKLTLAESNPVINEGENKTYLGCVYISEFEQQQQEAALEAAQ</sequence>
<dbReference type="RefSeq" id="WP_009586115.1">
    <property type="nucleotide sequence ID" value="NZ_BKMM01000002.1"/>
</dbReference>
<dbReference type="AlphaFoldDB" id="A0A0A8TS74"/>
<accession>A0A0A8TS74</accession>
<reference evidence="1" key="1">
    <citation type="submission" date="2022-02" db="EMBL/GenBank/DDBJ databases">
        <title>Characterization of Tn125 harboring carbapenem-resistant Acinetobacter bereziniae clinical isolates.</title>
        <authorList>
            <person name="Wong N.-K."/>
            <person name="Pan Q."/>
        </authorList>
    </citation>
    <scope>NUCLEOTIDE SEQUENCE</scope>
    <source>
        <strain evidence="1">GD03393</strain>
    </source>
</reference>
<name>A0A0A8TS74_ACIBZ</name>
<dbReference type="STRING" id="106648.GCA_000753985_03720"/>
<evidence type="ECO:0000313" key="1">
    <source>
        <dbReference type="EMBL" id="UUN98327.1"/>
    </source>
</evidence>
<dbReference type="eggNOG" id="ENOG5032RYC">
    <property type="taxonomic scope" value="Bacteria"/>
</dbReference>
<evidence type="ECO:0000313" key="2">
    <source>
        <dbReference type="Proteomes" id="UP000644140"/>
    </source>
</evidence>